<accession>A0A554LWN6</accession>
<feature type="transmembrane region" description="Helical" evidence="6">
    <location>
        <begin position="155"/>
        <end position="171"/>
    </location>
</feature>
<dbReference type="EMBL" id="VMGL01000018">
    <property type="protein sequence ID" value="TSC97059.1"/>
    <property type="molecule type" value="Genomic_DNA"/>
</dbReference>
<keyword evidence="3" id="KW-0133">Cell shape</keyword>
<feature type="transmembrane region" description="Helical" evidence="6">
    <location>
        <begin position="178"/>
        <end position="197"/>
    </location>
</feature>
<evidence type="ECO:0000256" key="3">
    <source>
        <dbReference type="ARBA" id="ARBA00022960"/>
    </source>
</evidence>
<reference evidence="7 8" key="1">
    <citation type="submission" date="2017-07" db="EMBL/GenBank/DDBJ databases">
        <title>Mechanisms for carbon and nitrogen cycling indicate functional differentiation within the Candidate Phyla Radiation.</title>
        <authorList>
            <person name="Danczak R.E."/>
            <person name="Johnston M.D."/>
            <person name="Kenah C."/>
            <person name="Slattery M."/>
            <person name="Wrighton K.C."/>
            <person name="Wilkins M.J."/>
        </authorList>
    </citation>
    <scope>NUCLEOTIDE SEQUENCE [LARGE SCALE GENOMIC DNA]</scope>
    <source>
        <strain evidence="7">Licking1014_2</strain>
    </source>
</reference>
<dbReference type="AlphaFoldDB" id="A0A554LWN6"/>
<dbReference type="GO" id="GO:0051301">
    <property type="term" value="P:cell division"/>
    <property type="evidence" value="ECO:0007669"/>
    <property type="project" value="InterPro"/>
</dbReference>
<feature type="transmembrane region" description="Helical" evidence="6">
    <location>
        <begin position="12"/>
        <end position="35"/>
    </location>
</feature>
<dbReference type="Pfam" id="PF01098">
    <property type="entry name" value="FTSW_RODA_SPOVE"/>
    <property type="match status" value="1"/>
</dbReference>
<feature type="transmembrane region" description="Helical" evidence="6">
    <location>
        <begin position="68"/>
        <end position="88"/>
    </location>
</feature>
<evidence type="ECO:0000256" key="4">
    <source>
        <dbReference type="ARBA" id="ARBA00022989"/>
    </source>
</evidence>
<evidence type="ECO:0000256" key="2">
    <source>
        <dbReference type="ARBA" id="ARBA00022692"/>
    </source>
</evidence>
<protein>
    <recommendedName>
        <fullName evidence="9">Rod shape-determining protein RodA</fullName>
    </recommendedName>
</protein>
<feature type="transmembrane region" description="Helical" evidence="6">
    <location>
        <begin position="100"/>
        <end position="123"/>
    </location>
</feature>
<feature type="transmembrane region" description="Helical" evidence="6">
    <location>
        <begin position="130"/>
        <end position="149"/>
    </location>
</feature>
<comment type="subcellular location">
    <subcellularLocation>
        <location evidence="1">Membrane</location>
        <topology evidence="1">Multi-pass membrane protein</topology>
    </subcellularLocation>
</comment>
<feature type="transmembrane region" description="Helical" evidence="6">
    <location>
        <begin position="298"/>
        <end position="320"/>
    </location>
</feature>
<evidence type="ECO:0000313" key="7">
    <source>
        <dbReference type="EMBL" id="TSC97059.1"/>
    </source>
</evidence>
<feature type="transmembrane region" description="Helical" evidence="6">
    <location>
        <begin position="41"/>
        <end position="61"/>
    </location>
</feature>
<dbReference type="GO" id="GO:0008360">
    <property type="term" value="P:regulation of cell shape"/>
    <property type="evidence" value="ECO:0007669"/>
    <property type="project" value="UniProtKB-KW"/>
</dbReference>
<dbReference type="PANTHER" id="PTHR30474">
    <property type="entry name" value="CELL CYCLE PROTEIN"/>
    <property type="match status" value="1"/>
</dbReference>
<evidence type="ECO:0000256" key="6">
    <source>
        <dbReference type="SAM" id="Phobius"/>
    </source>
</evidence>
<evidence type="ECO:0000256" key="5">
    <source>
        <dbReference type="ARBA" id="ARBA00023136"/>
    </source>
</evidence>
<proteinExistence type="predicted"/>
<name>A0A554LWN6_9BACT</name>
<evidence type="ECO:0000256" key="1">
    <source>
        <dbReference type="ARBA" id="ARBA00004141"/>
    </source>
</evidence>
<dbReference type="Proteomes" id="UP000318711">
    <property type="component" value="Unassembled WGS sequence"/>
</dbReference>
<comment type="caution">
    <text evidence="7">The sequence shown here is derived from an EMBL/GenBank/DDBJ whole genome shotgun (WGS) entry which is preliminary data.</text>
</comment>
<keyword evidence="5 6" id="KW-0472">Membrane</keyword>
<dbReference type="PANTHER" id="PTHR30474:SF1">
    <property type="entry name" value="PEPTIDOGLYCAN GLYCOSYLTRANSFERASE MRDB"/>
    <property type="match status" value="1"/>
</dbReference>
<dbReference type="InterPro" id="IPR001182">
    <property type="entry name" value="FtsW/RodA"/>
</dbReference>
<evidence type="ECO:0008006" key="9">
    <source>
        <dbReference type="Google" id="ProtNLM"/>
    </source>
</evidence>
<feature type="transmembrane region" description="Helical" evidence="6">
    <location>
        <begin position="265"/>
        <end position="286"/>
    </location>
</feature>
<evidence type="ECO:0000313" key="8">
    <source>
        <dbReference type="Proteomes" id="UP000318711"/>
    </source>
</evidence>
<gene>
    <name evidence="7" type="ORF">CEN88_199</name>
</gene>
<dbReference type="GO" id="GO:0015648">
    <property type="term" value="F:lipid-linked peptidoglycan transporter activity"/>
    <property type="evidence" value="ECO:0007669"/>
    <property type="project" value="TreeGrafter"/>
</dbReference>
<sequence>MRSNWPKAIDLSLFFIPVALAAIGLTTLYAGSFSASGRQFFSSQLIFFSIGFVLMLLFSFLDYRSFKGASWIIYLIGLILLGLTLFFGQETFGARRWLDLQFFNLQAGEFFKLALLIFLAGVYQNYIQKIGFRHLLLAVIITAVPLILVLKQPDLGTAVILLLLLATVIFASRPSGKLILAIVITAAVLLPSSWFFLRDYQKERLVTFLNPSVDPAGAGYNVLQSTIAVGAGGLTGRGLGQNTQSQLQFLPVAQTDFIFASWAEATGLIGSLILITLFLILIWRIINAANVSQDGFGRLLAIGAASYLTFQMVVNIGMNIGIMPVTGIPLPFVSHGGSSMLISFIAIGLCQSIYIRHKKISF</sequence>
<dbReference type="GO" id="GO:0032153">
    <property type="term" value="C:cell division site"/>
    <property type="evidence" value="ECO:0007669"/>
    <property type="project" value="TreeGrafter"/>
</dbReference>
<dbReference type="InterPro" id="IPR011923">
    <property type="entry name" value="RodA/MrdB"/>
</dbReference>
<dbReference type="GO" id="GO:0005886">
    <property type="term" value="C:plasma membrane"/>
    <property type="evidence" value="ECO:0007669"/>
    <property type="project" value="TreeGrafter"/>
</dbReference>
<dbReference type="NCBIfam" id="TIGR02210">
    <property type="entry name" value="rodA_shape"/>
    <property type="match status" value="1"/>
</dbReference>
<keyword evidence="2 6" id="KW-0812">Transmembrane</keyword>
<organism evidence="7 8">
    <name type="scientific">Candidatus Berkelbacteria bacterium Licking1014_2</name>
    <dbReference type="NCBI Taxonomy" id="2017146"/>
    <lineage>
        <taxon>Bacteria</taxon>
        <taxon>Candidatus Berkelbacteria</taxon>
    </lineage>
</organism>
<keyword evidence="4 6" id="KW-1133">Transmembrane helix</keyword>
<feature type="transmembrane region" description="Helical" evidence="6">
    <location>
        <begin position="332"/>
        <end position="355"/>
    </location>
</feature>